<dbReference type="InterPro" id="IPR039537">
    <property type="entry name" value="Retrotran_Ty1/copia-like"/>
</dbReference>
<feature type="region of interest" description="Disordered" evidence="1">
    <location>
        <begin position="282"/>
        <end position="301"/>
    </location>
</feature>
<feature type="region of interest" description="Disordered" evidence="1">
    <location>
        <begin position="565"/>
        <end position="591"/>
    </location>
</feature>
<evidence type="ECO:0000313" key="3">
    <source>
        <dbReference type="EMBL" id="ACI65633.1"/>
    </source>
</evidence>
<dbReference type="InterPro" id="IPR001584">
    <property type="entry name" value="Integrase_cat-core"/>
</dbReference>
<protein>
    <recommendedName>
        <fullName evidence="2">Integrase catalytic domain-containing protein</fullName>
    </recommendedName>
</protein>
<evidence type="ECO:0000313" key="4">
    <source>
        <dbReference type="Proteomes" id="UP000000759"/>
    </source>
</evidence>
<dbReference type="RefSeq" id="XP_002186163.1">
    <property type="nucleotide sequence ID" value="XM_002186127.1"/>
</dbReference>
<organism evidence="3 4">
    <name type="scientific">Phaeodactylum tricornutum (strain CCAP 1055/1)</name>
    <dbReference type="NCBI Taxonomy" id="556484"/>
    <lineage>
        <taxon>Eukaryota</taxon>
        <taxon>Sar</taxon>
        <taxon>Stramenopiles</taxon>
        <taxon>Ochrophyta</taxon>
        <taxon>Bacillariophyta</taxon>
        <taxon>Bacillariophyceae</taxon>
        <taxon>Bacillariophycidae</taxon>
        <taxon>Naviculales</taxon>
        <taxon>Phaeodactylaceae</taxon>
        <taxon>Phaeodactylum</taxon>
    </lineage>
</organism>
<accession>B5Y5C4</accession>
<proteinExistence type="predicted"/>
<dbReference type="InParanoid" id="B5Y5C4"/>
<reference evidence="3 4" key="1">
    <citation type="journal article" date="2008" name="Nature">
        <title>The Phaeodactylum genome reveals the evolutionary history of diatom genomes.</title>
        <authorList>
            <person name="Bowler C."/>
            <person name="Allen A.E."/>
            <person name="Badger J.H."/>
            <person name="Grimwood J."/>
            <person name="Jabbari K."/>
            <person name="Kuo A."/>
            <person name="Maheswari U."/>
            <person name="Martens C."/>
            <person name="Maumus F."/>
            <person name="Otillar R.P."/>
            <person name="Rayko E."/>
            <person name="Salamov A."/>
            <person name="Vandepoele K."/>
            <person name="Beszteri B."/>
            <person name="Gruber A."/>
            <person name="Heijde M."/>
            <person name="Katinka M."/>
            <person name="Mock T."/>
            <person name="Valentin K."/>
            <person name="Verret F."/>
            <person name="Berges J.A."/>
            <person name="Brownlee C."/>
            <person name="Cadoret J.P."/>
            <person name="Chiovitti A."/>
            <person name="Choi C.J."/>
            <person name="Coesel S."/>
            <person name="De Martino A."/>
            <person name="Detter J.C."/>
            <person name="Durkin C."/>
            <person name="Falciatore A."/>
            <person name="Fournet J."/>
            <person name="Haruta M."/>
            <person name="Huysman M.J."/>
            <person name="Jenkins B.D."/>
            <person name="Jiroutova K."/>
            <person name="Jorgensen R.E."/>
            <person name="Joubert Y."/>
            <person name="Kaplan A."/>
            <person name="Kroger N."/>
            <person name="Kroth P.G."/>
            <person name="La Roche J."/>
            <person name="Lindquist E."/>
            <person name="Lommer M."/>
            <person name="Martin-Jezequel V."/>
            <person name="Lopez P.J."/>
            <person name="Lucas S."/>
            <person name="Mangogna M."/>
            <person name="McGinnis K."/>
            <person name="Medlin L.K."/>
            <person name="Montsant A."/>
            <person name="Oudot-Le Secq M.P."/>
            <person name="Napoli C."/>
            <person name="Obornik M."/>
            <person name="Parker M.S."/>
            <person name="Petit J.L."/>
            <person name="Porcel B.M."/>
            <person name="Poulsen N."/>
            <person name="Robison M."/>
            <person name="Rychlewski L."/>
            <person name="Rynearson T.A."/>
            <person name="Schmutz J."/>
            <person name="Shapiro H."/>
            <person name="Siaut M."/>
            <person name="Stanley M."/>
            <person name="Sussman M.R."/>
            <person name="Taylor A.R."/>
            <person name="Vardi A."/>
            <person name="von Dassow P."/>
            <person name="Vyverman W."/>
            <person name="Willis A."/>
            <person name="Wyrwicz L.S."/>
            <person name="Rokhsar D.S."/>
            <person name="Weissenbach J."/>
            <person name="Armbrust E.V."/>
            <person name="Green B.R."/>
            <person name="Van de Peer Y."/>
            <person name="Grigoriev I.V."/>
        </authorList>
    </citation>
    <scope>NUCLEOTIDE SEQUENCE [LARGE SCALE GENOMIC DNA]</scope>
    <source>
        <strain evidence="3 4">CCAP 1055/1</strain>
    </source>
</reference>
<feature type="compositionally biased region" description="Low complexity" evidence="1">
    <location>
        <begin position="286"/>
        <end position="299"/>
    </location>
</feature>
<gene>
    <name evidence="3" type="ORF">PHATR_33459</name>
</gene>
<feature type="compositionally biased region" description="Low complexity" evidence="1">
    <location>
        <begin position="612"/>
        <end position="623"/>
    </location>
</feature>
<dbReference type="PROSITE" id="PS50994">
    <property type="entry name" value="INTEGRASE"/>
    <property type="match status" value="1"/>
</dbReference>
<feature type="compositionally biased region" description="Polar residues" evidence="1">
    <location>
        <begin position="624"/>
        <end position="641"/>
    </location>
</feature>
<dbReference type="InterPro" id="IPR012337">
    <property type="entry name" value="RNaseH-like_sf"/>
</dbReference>
<keyword evidence="4" id="KW-1185">Reference proteome</keyword>
<name>B5Y5C4_PHATC</name>
<dbReference type="PaxDb" id="2850-Phatr33459"/>
<feature type="region of interest" description="Disordered" evidence="1">
    <location>
        <begin position="141"/>
        <end position="164"/>
    </location>
</feature>
<dbReference type="PANTHER" id="PTHR42648:SF18">
    <property type="entry name" value="RETROTRANSPOSON, UNCLASSIFIED-LIKE PROTEIN"/>
    <property type="match status" value="1"/>
</dbReference>
<dbReference type="KEGG" id="pti:PHATR_33459"/>
<feature type="compositionally biased region" description="Basic and acidic residues" evidence="1">
    <location>
        <begin position="568"/>
        <end position="591"/>
    </location>
</feature>
<dbReference type="EMBL" id="CP001142">
    <property type="protein sequence ID" value="ACI65633.1"/>
    <property type="molecule type" value="Genomic_DNA"/>
</dbReference>
<dbReference type="PANTHER" id="PTHR42648">
    <property type="entry name" value="TRANSPOSASE, PUTATIVE-RELATED"/>
    <property type="match status" value="1"/>
</dbReference>
<feature type="compositionally biased region" description="Polar residues" evidence="1">
    <location>
        <begin position="154"/>
        <end position="164"/>
    </location>
</feature>
<reference evidence="4" key="2">
    <citation type="submission" date="2008-08" db="EMBL/GenBank/DDBJ databases">
        <authorList>
            <consortium name="Diatom Consortium"/>
            <person name="Grigoriev I."/>
            <person name="Grimwood J."/>
            <person name="Kuo A."/>
            <person name="Otillar R.P."/>
            <person name="Salamov A."/>
            <person name="Detter J.C."/>
            <person name="Lindquist E."/>
            <person name="Shapiro H."/>
            <person name="Lucas S."/>
            <person name="Glavina del Rio T."/>
            <person name="Pitluck S."/>
            <person name="Rokhsar D."/>
            <person name="Bowler C."/>
        </authorList>
    </citation>
    <scope>GENOME REANNOTATION</scope>
    <source>
        <strain evidence="4">CCAP 1055/1</strain>
    </source>
</reference>
<dbReference type="GO" id="GO:0003676">
    <property type="term" value="F:nucleic acid binding"/>
    <property type="evidence" value="ECO:0007669"/>
    <property type="project" value="InterPro"/>
</dbReference>
<evidence type="ECO:0000259" key="2">
    <source>
        <dbReference type="PROSITE" id="PS50994"/>
    </source>
</evidence>
<dbReference type="InterPro" id="IPR036397">
    <property type="entry name" value="RNaseH_sf"/>
</dbReference>
<evidence type="ECO:0000256" key="1">
    <source>
        <dbReference type="SAM" id="MobiDB-lite"/>
    </source>
</evidence>
<dbReference type="GeneID" id="7204034"/>
<dbReference type="GO" id="GO:0015074">
    <property type="term" value="P:DNA integration"/>
    <property type="evidence" value="ECO:0007669"/>
    <property type="project" value="InterPro"/>
</dbReference>
<dbReference type="AlphaFoldDB" id="B5Y5C4"/>
<dbReference type="Gene3D" id="3.30.420.10">
    <property type="entry name" value="Ribonuclease H-like superfamily/Ribonuclease H"/>
    <property type="match status" value="1"/>
</dbReference>
<sequence>MTEERYLFLVSRQTTAAYRAEFGKPTLSSSQGNVELGTSVPRPTTLPTLFVLHKVSEVSKETFIGLCSASLEAATTILLTTGIENPLVLQGLSLLARSDITHSSNTATEVVEGSEPVLATSTGVGSNKEVRLVTAKDLKYSGRPNPGTLPTRLPSPTQDLTRLSSPTPDLVGYPFQYGYRYADNVRCKRFRSFTRHDDLYGLLSIFERQIETLEYLPVPSEGDATPVPIKLRMGHQQLLRYLLLWIRQLETNKGGPLSNYELISLMKEDFSLFRRSPSIHLPNAVPTPSSQSSTPSTVVGNSSRSAVADFKRGVKRDKTHYPVLKDDRYWDNFYRTFVVTAVSHNVDNVLDPAYSPTSTDEILLFREQKKFVYSALEHCLQTDMGKNIVREHAFDFDAQTVFAKVVKHYTESTAAKISSGTTLSYLTSAKYGSSWTGTAEGFILHWKNHLRIYNDTVPVTEKLPPQLCLSLLESSVRDVSELRQVNTTANLDLAKGGSPINYENYLSLLLAAATLYDKGNNFSNSRSPKFKRSAFVTETTFPDDEYGVDYDIDLSPSILYEANAHNRRAGDQNRDRQSNVNRERPYIPREMWDKLSDDAKEILRGMSSPKEGNASANGKSSSAFHANSHSLSDTGHTSSTDELLHENDNDKLYDCGNDTELLAHLTDRSSNMANGDIRKVLASASSYKQNSKNSLQSNMLEYSISRHSVAETTSSLIDRGANGGLAGSDVKILNKTGRSASITGINDHTLPDLDIVTAAGLVESQHGPIIVILHQYAHHGKGKTIHSSAQLEYYKNIVEDRSRVLGGKQRIITLDDYVIPLHIRQGLAYMDMRPPSDAEFDTLPHVVLTSDVDWDPSIIDNEIDLVIDWHDAIQDLPSDPYVEPRFNSTGEYRHRHVATFDIFSSSDFVHRSTALDNILSSNQHDMTRNSHNYEALRPCLGWVSANTVQKTIMATTQFAREVYNAPMRKHFKSRFPALNVHRRNEAVATDTIWSDTPAVDNGAKFAQLFVGRRSLVTDIYPMKTDKEFVNALEDNIRHRGAMDKLISDRAKAEISKKVSDITRAYHIDQWQSEPNHQHQNYAERRIATVEANANKILNKTGAPNSTWLLCVSYICYLFNHLAHESLHDRTPLEILNGSTPDISVLLQFHFWEPIYYRLEEPTFPSDGTEKKGHFVGIADSVGDALTYKVLTNDSHKILFRSSVRSALKPSETNLRLEPHEGESPPKPINFIKSRRTEDGNSYAIHTLPGQWGAFSCTYCQENS</sequence>
<dbReference type="Proteomes" id="UP000000759">
    <property type="component" value="Chromosome 3"/>
</dbReference>
<dbReference type="SUPFAM" id="SSF53098">
    <property type="entry name" value="Ribonuclease H-like"/>
    <property type="match status" value="1"/>
</dbReference>
<feature type="domain" description="Integrase catalytic" evidence="2">
    <location>
        <begin position="972"/>
        <end position="1139"/>
    </location>
</feature>
<feature type="region of interest" description="Disordered" evidence="1">
    <location>
        <begin position="605"/>
        <end position="643"/>
    </location>
</feature>